<sequence>MNDSVLSLTNVSKSYGGKPAVIDLDFTIAPHSITGFLGPNGAGKSTSIRMGLGILSPDHGEVRLFGQKPNYKMLDRVGFLPEERGLYRKMKVLAVIAHFARLKGMSAAAAKKNGLALLEQFGLGDVAYKKVRELSKGMAQKVQIIAAIVHEPEFIILDEPFSGLDPVNQQTLEDRIRSLAKTGTTILFSTHVMEHAERLCDKIILLAGGRKIFDGGVDEALATVPNSVILETGKDDDLATALGQLAKTIHRLPDSLETTSNWSVDLNNKVDVQDVLRACVNNKLSLHSFEPARRHLHDVFVHLVADDKNQTKGAN</sequence>
<reference evidence="6" key="1">
    <citation type="submission" date="2018-06" db="EMBL/GenBank/DDBJ databases">
        <authorList>
            <person name="Zhirakovskaya E."/>
        </authorList>
    </citation>
    <scope>NUCLEOTIDE SEQUENCE</scope>
</reference>
<dbReference type="Gene3D" id="3.40.50.300">
    <property type="entry name" value="P-loop containing nucleotide triphosphate hydrolases"/>
    <property type="match status" value="1"/>
</dbReference>
<dbReference type="PANTHER" id="PTHR42711:SF5">
    <property type="entry name" value="ABC TRANSPORTER ATP-BINDING PROTEIN NATA"/>
    <property type="match status" value="1"/>
</dbReference>
<dbReference type="InterPro" id="IPR003439">
    <property type="entry name" value="ABC_transporter-like_ATP-bd"/>
</dbReference>
<dbReference type="EMBL" id="UOEE01000015">
    <property type="protein sequence ID" value="VAV86860.1"/>
    <property type="molecule type" value="Genomic_DNA"/>
</dbReference>
<dbReference type="InterPro" id="IPR017871">
    <property type="entry name" value="ABC_transporter-like_CS"/>
</dbReference>
<dbReference type="SMART" id="SM00382">
    <property type="entry name" value="AAA"/>
    <property type="match status" value="1"/>
</dbReference>
<evidence type="ECO:0000259" key="5">
    <source>
        <dbReference type="PROSITE" id="PS50893"/>
    </source>
</evidence>
<evidence type="ECO:0000256" key="2">
    <source>
        <dbReference type="ARBA" id="ARBA00022448"/>
    </source>
</evidence>
<dbReference type="InterPro" id="IPR050763">
    <property type="entry name" value="ABC_transporter_ATP-binding"/>
</dbReference>
<evidence type="ECO:0000256" key="3">
    <source>
        <dbReference type="ARBA" id="ARBA00022741"/>
    </source>
</evidence>
<keyword evidence="4 6" id="KW-0067">ATP-binding</keyword>
<dbReference type="AlphaFoldDB" id="A0A3B0R025"/>
<dbReference type="Pfam" id="PF00005">
    <property type="entry name" value="ABC_tran"/>
    <property type="match status" value="1"/>
</dbReference>
<dbReference type="InterPro" id="IPR003593">
    <property type="entry name" value="AAA+_ATPase"/>
</dbReference>
<protein>
    <submittedName>
        <fullName evidence="6">ABC transporter, ATP-binding protein</fullName>
    </submittedName>
</protein>
<dbReference type="PROSITE" id="PS00211">
    <property type="entry name" value="ABC_TRANSPORTER_1"/>
    <property type="match status" value="1"/>
</dbReference>
<organism evidence="6">
    <name type="scientific">hydrothermal vent metagenome</name>
    <dbReference type="NCBI Taxonomy" id="652676"/>
    <lineage>
        <taxon>unclassified sequences</taxon>
        <taxon>metagenomes</taxon>
        <taxon>ecological metagenomes</taxon>
    </lineage>
</organism>
<dbReference type="PANTHER" id="PTHR42711">
    <property type="entry name" value="ABC TRANSPORTER ATP-BINDING PROTEIN"/>
    <property type="match status" value="1"/>
</dbReference>
<dbReference type="GO" id="GO:0005524">
    <property type="term" value="F:ATP binding"/>
    <property type="evidence" value="ECO:0007669"/>
    <property type="project" value="UniProtKB-KW"/>
</dbReference>
<name>A0A3B0R025_9ZZZZ</name>
<dbReference type="PROSITE" id="PS50893">
    <property type="entry name" value="ABC_TRANSPORTER_2"/>
    <property type="match status" value="1"/>
</dbReference>
<keyword evidence="2" id="KW-0813">Transport</keyword>
<accession>A0A3B0R025</accession>
<dbReference type="GO" id="GO:0016887">
    <property type="term" value="F:ATP hydrolysis activity"/>
    <property type="evidence" value="ECO:0007669"/>
    <property type="project" value="InterPro"/>
</dbReference>
<feature type="domain" description="ABC transporter" evidence="5">
    <location>
        <begin position="6"/>
        <end position="233"/>
    </location>
</feature>
<gene>
    <name evidence="6" type="ORF">MNBD_ALPHA06-902</name>
</gene>
<comment type="similarity">
    <text evidence="1">Belongs to the ABC transporter superfamily.</text>
</comment>
<evidence type="ECO:0000256" key="1">
    <source>
        <dbReference type="ARBA" id="ARBA00005417"/>
    </source>
</evidence>
<evidence type="ECO:0000313" key="6">
    <source>
        <dbReference type="EMBL" id="VAV86860.1"/>
    </source>
</evidence>
<dbReference type="SUPFAM" id="SSF52540">
    <property type="entry name" value="P-loop containing nucleoside triphosphate hydrolases"/>
    <property type="match status" value="1"/>
</dbReference>
<proteinExistence type="inferred from homology"/>
<keyword evidence="3" id="KW-0547">Nucleotide-binding</keyword>
<dbReference type="InterPro" id="IPR027417">
    <property type="entry name" value="P-loop_NTPase"/>
</dbReference>
<evidence type="ECO:0000256" key="4">
    <source>
        <dbReference type="ARBA" id="ARBA00022840"/>
    </source>
</evidence>